<keyword evidence="13" id="KW-1185">Reference proteome</keyword>
<evidence type="ECO:0000259" key="11">
    <source>
        <dbReference type="PROSITE" id="PS51829"/>
    </source>
</evidence>
<dbReference type="GO" id="GO:0005576">
    <property type="term" value="C:extracellular region"/>
    <property type="evidence" value="ECO:0007669"/>
    <property type="project" value="UniProtKB-SubCell"/>
</dbReference>
<evidence type="ECO:0000313" key="13">
    <source>
        <dbReference type="Proteomes" id="UP000516230"/>
    </source>
</evidence>
<evidence type="ECO:0000256" key="5">
    <source>
        <dbReference type="ARBA" id="ARBA00022729"/>
    </source>
</evidence>
<dbReference type="InterPro" id="IPR002884">
    <property type="entry name" value="P_dom"/>
</dbReference>
<dbReference type="InterPro" id="IPR034176">
    <property type="entry name" value="Peptidases_S8_13"/>
</dbReference>
<dbReference type="PANTHER" id="PTHR43806">
    <property type="entry name" value="PEPTIDASE S8"/>
    <property type="match status" value="1"/>
</dbReference>
<comment type="subcellular location">
    <subcellularLocation>
        <location evidence="1">Secreted</location>
    </subcellularLocation>
</comment>
<dbReference type="InterPro" id="IPR050131">
    <property type="entry name" value="Peptidase_S8_subtilisin-like"/>
</dbReference>
<evidence type="ECO:0000256" key="7">
    <source>
        <dbReference type="ARBA" id="ARBA00022825"/>
    </source>
</evidence>
<accession>A0A7H0HTN5</accession>
<dbReference type="AlphaFoldDB" id="A0A7H0HTN5"/>
<keyword evidence="3" id="KW-0964">Secreted</keyword>
<dbReference type="GO" id="GO:0006508">
    <property type="term" value="P:proteolysis"/>
    <property type="evidence" value="ECO:0007669"/>
    <property type="project" value="UniProtKB-KW"/>
</dbReference>
<reference evidence="12 13" key="1">
    <citation type="submission" date="2020-08" db="EMBL/GenBank/DDBJ databases">
        <title>A novel species.</title>
        <authorList>
            <person name="Gao J."/>
        </authorList>
    </citation>
    <scope>NUCLEOTIDE SEQUENCE [LARGE SCALE GENOMIC DNA]</scope>
    <source>
        <strain evidence="12 13">CRPJ-33</strain>
    </source>
</reference>
<keyword evidence="8" id="KW-0865">Zymogen</keyword>
<dbReference type="Proteomes" id="UP000516230">
    <property type="component" value="Chromosome"/>
</dbReference>
<evidence type="ECO:0000256" key="8">
    <source>
        <dbReference type="ARBA" id="ARBA00023145"/>
    </source>
</evidence>
<evidence type="ECO:0000256" key="6">
    <source>
        <dbReference type="ARBA" id="ARBA00022801"/>
    </source>
</evidence>
<evidence type="ECO:0000256" key="10">
    <source>
        <dbReference type="PROSITE-ProRule" id="PRU01240"/>
    </source>
</evidence>
<feature type="domain" description="P/Homo B" evidence="11">
    <location>
        <begin position="537"/>
        <end position="653"/>
    </location>
</feature>
<evidence type="ECO:0000256" key="4">
    <source>
        <dbReference type="ARBA" id="ARBA00022670"/>
    </source>
</evidence>
<dbReference type="Gene3D" id="3.40.50.200">
    <property type="entry name" value="Peptidase S8/S53 domain"/>
    <property type="match status" value="1"/>
</dbReference>
<sequence length="653" mass="65679">MATFLQVTCSGHPVAGSWTPHQYGCSLADACPHPPQGSVVLCPRGNRHVNKPTRRTLSAVAAAATLLGLAATSSTAVAVTPAASGAASPSAAVAAERLIVGYKSGVQEARSNGVAAADAQDKAADAGQKLTFERRTGTGAAVFDLGEKKSRAEVADLMAEFRADPDVAFVEPELIAQPLAVAADPNDTDYAKQWDLFEATGGMNVPGAWPTTTGSGVTVAVIDTGYVAHSDLAGNISGGYDFISDAARARDNNGRDANPADAGDWYAVGECGTNTTPSDSSWHGTHVGGTIGAVTGNGKGIAGIAYGAKIQPVRVLGKCGGSSVDIADAITWASGGTVPGVPANPNPAKVLNLSLGGASATCPSTYQNAIDGAVSRGSTVVVAAGNSNQDVSGFTPANCNNIISVASTNREGARAFYSNFGSKIDISAPGGETRRATDTPGTVTTPENAILSTVNASKTSPTTEAYKPSMGTSMAAPHIAGLAALMKAAKPSLTPAQIESAMKANARPLPGTCTGGCGVGIADTAKTVASLGGTTPTDPKTFTSSAVVAIPDNGAAITSSIAVTGVAGNAPATLKVAVDIRHTYRGDLVVDLVAPDGTVRNLKAYSGSDSADNVIATYTVDASSEVAVGTWKLRVQDRAAQDTGSVNSWSLTF</sequence>
<dbReference type="InterPro" id="IPR036852">
    <property type="entry name" value="Peptidase_S8/S53_dom_sf"/>
</dbReference>
<keyword evidence="6 10" id="KW-0378">Hydrolase</keyword>
<dbReference type="Pfam" id="PF01483">
    <property type="entry name" value="P_proprotein"/>
    <property type="match status" value="1"/>
</dbReference>
<evidence type="ECO:0000256" key="1">
    <source>
        <dbReference type="ARBA" id="ARBA00004613"/>
    </source>
</evidence>
<organism evidence="12 13">
    <name type="scientific">Streptomyces genisteinicus</name>
    <dbReference type="NCBI Taxonomy" id="2768068"/>
    <lineage>
        <taxon>Bacteria</taxon>
        <taxon>Bacillati</taxon>
        <taxon>Actinomycetota</taxon>
        <taxon>Actinomycetes</taxon>
        <taxon>Kitasatosporales</taxon>
        <taxon>Streptomycetaceae</taxon>
        <taxon>Streptomyces</taxon>
    </lineage>
</organism>
<gene>
    <name evidence="12" type="ORF">IAG43_13835</name>
</gene>
<evidence type="ECO:0000256" key="3">
    <source>
        <dbReference type="ARBA" id="ARBA00022525"/>
    </source>
</evidence>
<evidence type="ECO:0000313" key="12">
    <source>
        <dbReference type="EMBL" id="QNP63901.1"/>
    </source>
</evidence>
<dbReference type="InterPro" id="IPR022398">
    <property type="entry name" value="Peptidase_S8_His-AS"/>
</dbReference>
<protein>
    <submittedName>
        <fullName evidence="12">S8 family serine peptidase</fullName>
    </submittedName>
</protein>
<dbReference type="FunFam" id="2.60.120.260:FF:000149">
    <property type="entry name" value="Leupeptin-inactivating enzyme 1"/>
    <property type="match status" value="1"/>
</dbReference>
<evidence type="ECO:0000256" key="9">
    <source>
        <dbReference type="PIRSR" id="PIRSR615500-1"/>
    </source>
</evidence>
<feature type="active site" description="Charge relay system" evidence="9 10">
    <location>
        <position position="473"/>
    </location>
</feature>
<feature type="active site" description="Charge relay system" evidence="9 10">
    <location>
        <position position="223"/>
    </location>
</feature>
<dbReference type="InterPro" id="IPR000209">
    <property type="entry name" value="Peptidase_S8/S53_dom"/>
</dbReference>
<feature type="active site" description="Charge relay system" evidence="9 10">
    <location>
        <position position="283"/>
    </location>
</feature>
<dbReference type="SUPFAM" id="SSF49785">
    <property type="entry name" value="Galactose-binding domain-like"/>
    <property type="match status" value="1"/>
</dbReference>
<dbReference type="SUPFAM" id="SSF52743">
    <property type="entry name" value="Subtilisin-like"/>
    <property type="match status" value="1"/>
</dbReference>
<dbReference type="FunFam" id="3.40.50.200:FF:000022">
    <property type="entry name" value="Extracellular protease"/>
    <property type="match status" value="1"/>
</dbReference>
<dbReference type="InterPro" id="IPR023828">
    <property type="entry name" value="Peptidase_S8_Ser-AS"/>
</dbReference>
<dbReference type="Pfam" id="PF00082">
    <property type="entry name" value="Peptidase_S8"/>
    <property type="match status" value="1"/>
</dbReference>
<dbReference type="KEGG" id="sgj:IAG43_13835"/>
<comment type="similarity">
    <text evidence="2 10">Belongs to the peptidase S8 family.</text>
</comment>
<dbReference type="PANTHER" id="PTHR43806:SF11">
    <property type="entry name" value="CEREVISIN-RELATED"/>
    <property type="match status" value="1"/>
</dbReference>
<keyword evidence="7 10" id="KW-0720">Serine protease</keyword>
<dbReference type="PROSITE" id="PS00137">
    <property type="entry name" value="SUBTILASE_HIS"/>
    <property type="match status" value="1"/>
</dbReference>
<name>A0A7H0HTN5_9ACTN</name>
<dbReference type="PROSITE" id="PS00138">
    <property type="entry name" value="SUBTILASE_SER"/>
    <property type="match status" value="1"/>
</dbReference>
<proteinExistence type="inferred from homology"/>
<evidence type="ECO:0000256" key="2">
    <source>
        <dbReference type="ARBA" id="ARBA00011073"/>
    </source>
</evidence>
<dbReference type="Gene3D" id="2.60.120.260">
    <property type="entry name" value="Galactose-binding domain-like"/>
    <property type="match status" value="1"/>
</dbReference>
<dbReference type="PRINTS" id="PR00723">
    <property type="entry name" value="SUBTILISIN"/>
</dbReference>
<dbReference type="InterPro" id="IPR008979">
    <property type="entry name" value="Galactose-bd-like_sf"/>
</dbReference>
<dbReference type="PROSITE" id="PS51829">
    <property type="entry name" value="P_HOMO_B"/>
    <property type="match status" value="1"/>
</dbReference>
<keyword evidence="4 10" id="KW-0645">Protease</keyword>
<dbReference type="EMBL" id="CP060825">
    <property type="protein sequence ID" value="QNP63901.1"/>
    <property type="molecule type" value="Genomic_DNA"/>
</dbReference>
<dbReference type="PROSITE" id="PS51892">
    <property type="entry name" value="SUBTILASE"/>
    <property type="match status" value="1"/>
</dbReference>
<dbReference type="CDD" id="cd07496">
    <property type="entry name" value="Peptidases_S8_13"/>
    <property type="match status" value="1"/>
</dbReference>
<keyword evidence="5" id="KW-0732">Signal</keyword>
<dbReference type="GO" id="GO:0004252">
    <property type="term" value="F:serine-type endopeptidase activity"/>
    <property type="evidence" value="ECO:0007669"/>
    <property type="project" value="UniProtKB-UniRule"/>
</dbReference>
<dbReference type="InterPro" id="IPR015500">
    <property type="entry name" value="Peptidase_S8_subtilisin-rel"/>
</dbReference>